<dbReference type="AlphaFoldDB" id="A0AAW8EQE0"/>
<evidence type="ECO:0000256" key="2">
    <source>
        <dbReference type="SAM" id="Phobius"/>
    </source>
</evidence>
<accession>A0AAW8EQE0</accession>
<dbReference type="EMBL" id="JAUSRV010000021">
    <property type="protein sequence ID" value="MDP9975013.1"/>
    <property type="molecule type" value="Genomic_DNA"/>
</dbReference>
<evidence type="ECO:0000313" key="3">
    <source>
        <dbReference type="EMBL" id="MDP9975013.1"/>
    </source>
</evidence>
<evidence type="ECO:0000313" key="4">
    <source>
        <dbReference type="Proteomes" id="UP001224845"/>
    </source>
</evidence>
<protein>
    <recommendedName>
        <fullName evidence="5">Energy transducer TonB</fullName>
    </recommendedName>
</protein>
<proteinExistence type="predicted"/>
<reference evidence="3" key="1">
    <citation type="submission" date="2023-07" db="EMBL/GenBank/DDBJ databases">
        <title>Sorghum-associated microbial communities from plants grown in Nebraska, USA.</title>
        <authorList>
            <person name="Schachtman D."/>
        </authorList>
    </citation>
    <scope>NUCLEOTIDE SEQUENCE</scope>
    <source>
        <strain evidence="3">DS3315</strain>
    </source>
</reference>
<feature type="region of interest" description="Disordered" evidence="1">
    <location>
        <begin position="43"/>
        <end position="70"/>
    </location>
</feature>
<feature type="transmembrane region" description="Helical" evidence="2">
    <location>
        <begin position="20"/>
        <end position="38"/>
    </location>
</feature>
<sequence>MKSSRQLKTDERDNARLFRWGIGAAIFVFILALAYNFLTQTREEGPVKPSTPTQTQSAPQTAPANPPPGK</sequence>
<keyword evidence="2" id="KW-0472">Membrane</keyword>
<gene>
    <name evidence="3" type="ORF">J2W39_006297</name>
</gene>
<keyword evidence="2" id="KW-0812">Transmembrane</keyword>
<organism evidence="3 4">
    <name type="scientific">Variovorax paradoxus</name>
    <dbReference type="NCBI Taxonomy" id="34073"/>
    <lineage>
        <taxon>Bacteria</taxon>
        <taxon>Pseudomonadati</taxon>
        <taxon>Pseudomonadota</taxon>
        <taxon>Betaproteobacteria</taxon>
        <taxon>Burkholderiales</taxon>
        <taxon>Comamonadaceae</taxon>
        <taxon>Variovorax</taxon>
    </lineage>
</organism>
<dbReference type="RefSeq" id="WP_307597033.1">
    <property type="nucleotide sequence ID" value="NZ_CAXUQE020000001.1"/>
</dbReference>
<evidence type="ECO:0000256" key="1">
    <source>
        <dbReference type="SAM" id="MobiDB-lite"/>
    </source>
</evidence>
<dbReference type="Proteomes" id="UP001224845">
    <property type="component" value="Unassembled WGS sequence"/>
</dbReference>
<evidence type="ECO:0008006" key="5">
    <source>
        <dbReference type="Google" id="ProtNLM"/>
    </source>
</evidence>
<comment type="caution">
    <text evidence="3">The sequence shown here is derived from an EMBL/GenBank/DDBJ whole genome shotgun (WGS) entry which is preliminary data.</text>
</comment>
<name>A0AAW8EQE0_VARPD</name>
<feature type="compositionally biased region" description="Low complexity" evidence="1">
    <location>
        <begin position="50"/>
        <end position="63"/>
    </location>
</feature>
<keyword evidence="2" id="KW-1133">Transmembrane helix</keyword>